<dbReference type="Gene3D" id="3.30.10.20">
    <property type="match status" value="1"/>
</dbReference>
<name>A0A239EBF5_9ACTN</name>
<feature type="domain" description="PASTA" evidence="3">
    <location>
        <begin position="59"/>
        <end position="131"/>
    </location>
</feature>
<sequence>MQVSRLLSALSATVFSAVLIGCGGGADAAAPAATVLASPATATAANDATAKPSKVAEPDPETKTLPNVVGLNLQDGQNTLQTVGFYLLDDKDATGQNRFQILDRNWVITEQDPAAGQEVSTDTKITLYAKKYGE</sequence>
<keyword evidence="2" id="KW-0732">Signal</keyword>
<dbReference type="RefSeq" id="WP_218825259.1">
    <property type="nucleotide sequence ID" value="NZ_FZOD01000009.1"/>
</dbReference>
<organism evidence="4 5">
    <name type="scientific">Streptosporangium subroseum</name>
    <dbReference type="NCBI Taxonomy" id="106412"/>
    <lineage>
        <taxon>Bacteria</taxon>
        <taxon>Bacillati</taxon>
        <taxon>Actinomycetota</taxon>
        <taxon>Actinomycetes</taxon>
        <taxon>Streptosporangiales</taxon>
        <taxon>Streptosporangiaceae</taxon>
        <taxon>Streptosporangium</taxon>
    </lineage>
</organism>
<dbReference type="AlphaFoldDB" id="A0A239EBF5"/>
<feature type="signal peptide" evidence="2">
    <location>
        <begin position="1"/>
        <end position="28"/>
    </location>
</feature>
<feature type="region of interest" description="Disordered" evidence="1">
    <location>
        <begin position="42"/>
        <end position="62"/>
    </location>
</feature>
<proteinExistence type="predicted"/>
<dbReference type="Proteomes" id="UP000198282">
    <property type="component" value="Unassembled WGS sequence"/>
</dbReference>
<protein>
    <submittedName>
        <fullName evidence="4">PASTA domain-containing protein</fullName>
    </submittedName>
</protein>
<reference evidence="4 5" key="1">
    <citation type="submission" date="2017-06" db="EMBL/GenBank/DDBJ databases">
        <authorList>
            <person name="Kim H.J."/>
            <person name="Triplett B.A."/>
        </authorList>
    </citation>
    <scope>NUCLEOTIDE SEQUENCE [LARGE SCALE GENOMIC DNA]</scope>
    <source>
        <strain evidence="4 5">CGMCC 4.2132</strain>
    </source>
</reference>
<keyword evidence="5" id="KW-1185">Reference proteome</keyword>
<feature type="chain" id="PRO_5013099654" evidence="2">
    <location>
        <begin position="29"/>
        <end position="134"/>
    </location>
</feature>
<evidence type="ECO:0000313" key="5">
    <source>
        <dbReference type="Proteomes" id="UP000198282"/>
    </source>
</evidence>
<evidence type="ECO:0000256" key="2">
    <source>
        <dbReference type="SAM" id="SignalP"/>
    </source>
</evidence>
<evidence type="ECO:0000313" key="4">
    <source>
        <dbReference type="EMBL" id="SNS42090.1"/>
    </source>
</evidence>
<gene>
    <name evidence="4" type="ORF">SAMN05216276_100966</name>
</gene>
<accession>A0A239EBF5</accession>
<dbReference type="SMART" id="SM00740">
    <property type="entry name" value="PASTA"/>
    <property type="match status" value="1"/>
</dbReference>
<dbReference type="CDD" id="cd06577">
    <property type="entry name" value="PASTA_pknB"/>
    <property type="match status" value="1"/>
</dbReference>
<dbReference type="PROSITE" id="PS51257">
    <property type="entry name" value="PROKAR_LIPOPROTEIN"/>
    <property type="match status" value="1"/>
</dbReference>
<dbReference type="InterPro" id="IPR005543">
    <property type="entry name" value="PASTA_dom"/>
</dbReference>
<evidence type="ECO:0000256" key="1">
    <source>
        <dbReference type="SAM" id="MobiDB-lite"/>
    </source>
</evidence>
<dbReference type="PROSITE" id="PS51178">
    <property type="entry name" value="PASTA"/>
    <property type="match status" value="1"/>
</dbReference>
<dbReference type="EMBL" id="FZOD01000009">
    <property type="protein sequence ID" value="SNS42090.1"/>
    <property type="molecule type" value="Genomic_DNA"/>
</dbReference>
<evidence type="ECO:0000259" key="3">
    <source>
        <dbReference type="PROSITE" id="PS51178"/>
    </source>
</evidence>
<dbReference type="Pfam" id="PF03793">
    <property type="entry name" value="PASTA"/>
    <property type="match status" value="1"/>
</dbReference>